<dbReference type="GO" id="GO:0008273">
    <property type="term" value="F:calcium, potassium:sodium antiporter activity"/>
    <property type="evidence" value="ECO:0007669"/>
    <property type="project" value="TreeGrafter"/>
</dbReference>
<dbReference type="Pfam" id="PF01699">
    <property type="entry name" value="Na_Ca_ex"/>
    <property type="match status" value="2"/>
</dbReference>
<accession>A0A1G6YSX8</accession>
<dbReference type="EMBL" id="FMYQ01000028">
    <property type="protein sequence ID" value="SDD93468.1"/>
    <property type="molecule type" value="Genomic_DNA"/>
</dbReference>
<protein>
    <submittedName>
        <fullName evidence="7">Cation:H+ antiporter</fullName>
    </submittedName>
</protein>
<dbReference type="PANTHER" id="PTHR10846">
    <property type="entry name" value="SODIUM/POTASSIUM/CALCIUM EXCHANGER"/>
    <property type="match status" value="1"/>
</dbReference>
<evidence type="ECO:0000259" key="6">
    <source>
        <dbReference type="Pfam" id="PF01699"/>
    </source>
</evidence>
<dbReference type="Proteomes" id="UP000198908">
    <property type="component" value="Unassembled WGS sequence"/>
</dbReference>
<dbReference type="RefSeq" id="WP_092003038.1">
    <property type="nucleotide sequence ID" value="NZ_FMYQ01000028.1"/>
</dbReference>
<dbReference type="Gene3D" id="1.20.1420.30">
    <property type="entry name" value="NCX, central ion-binding region"/>
    <property type="match status" value="2"/>
</dbReference>
<evidence type="ECO:0000313" key="8">
    <source>
        <dbReference type="Proteomes" id="UP000198908"/>
    </source>
</evidence>
<dbReference type="InterPro" id="IPR004481">
    <property type="entry name" value="K/Na/Ca-exchanger"/>
</dbReference>
<dbReference type="InterPro" id="IPR044880">
    <property type="entry name" value="NCX_ion-bd_dom_sf"/>
</dbReference>
<reference evidence="8" key="1">
    <citation type="submission" date="2016-09" db="EMBL/GenBank/DDBJ databases">
        <authorList>
            <person name="Varghese N."/>
            <person name="Submissions S."/>
        </authorList>
    </citation>
    <scope>NUCLEOTIDE SEQUENCE [LARGE SCALE GENOMIC DNA]</scope>
    <source>
        <strain evidence="8">TNe-862</strain>
    </source>
</reference>
<feature type="domain" description="Sodium/calcium exchanger membrane region" evidence="6">
    <location>
        <begin position="192"/>
        <end position="332"/>
    </location>
</feature>
<feature type="transmembrane region" description="Helical" evidence="5">
    <location>
        <begin position="315"/>
        <end position="331"/>
    </location>
</feature>
<dbReference type="GO" id="GO:0005262">
    <property type="term" value="F:calcium channel activity"/>
    <property type="evidence" value="ECO:0007669"/>
    <property type="project" value="TreeGrafter"/>
</dbReference>
<evidence type="ECO:0000256" key="3">
    <source>
        <dbReference type="ARBA" id="ARBA00022989"/>
    </source>
</evidence>
<keyword evidence="4 5" id="KW-0472">Membrane</keyword>
<keyword evidence="3 5" id="KW-1133">Transmembrane helix</keyword>
<proteinExistence type="predicted"/>
<feature type="domain" description="Sodium/calcium exchanger membrane region" evidence="6">
    <location>
        <begin position="5"/>
        <end position="159"/>
    </location>
</feature>
<feature type="transmembrane region" description="Helical" evidence="5">
    <location>
        <begin position="76"/>
        <end position="103"/>
    </location>
</feature>
<keyword evidence="2 5" id="KW-0812">Transmembrane</keyword>
<sequence length="332" mass="35436">MILTFALLIAAAGIIYLSCETFVNSVEWLGHKLKVTQTATGTILAAFGTALPESVVTLVAVAFGGSPAHKEIGVGAAIGGPLALSTIAYAVVGVALLATAARVGRERAATVDVNTRRLRRDQLWFLAIFVAKIALGLVVLSFKPVLGVAFLAAYAFYCWKELSAEDSGEVEGDLEPLKLRPRDANPGMVWILLQTVGALVVIFVASHLFVQQIGAVGPWLGLSPQLTALLFSPIATELPEIMNAIIWVRQGKERLALANISGAMMIQATIPTAFGLFFTPWHLGAPSILAAATTMAAILFLQWTFRAPSVRSRQLTHVGWLYAVFAALLFVV</sequence>
<evidence type="ECO:0000256" key="1">
    <source>
        <dbReference type="ARBA" id="ARBA00004141"/>
    </source>
</evidence>
<dbReference type="GO" id="GO:0005886">
    <property type="term" value="C:plasma membrane"/>
    <property type="evidence" value="ECO:0007669"/>
    <property type="project" value="TreeGrafter"/>
</dbReference>
<feature type="transmembrane region" description="Helical" evidence="5">
    <location>
        <begin position="188"/>
        <end position="210"/>
    </location>
</feature>
<evidence type="ECO:0000256" key="2">
    <source>
        <dbReference type="ARBA" id="ARBA00022692"/>
    </source>
</evidence>
<keyword evidence="8" id="KW-1185">Reference proteome</keyword>
<evidence type="ECO:0000256" key="4">
    <source>
        <dbReference type="ARBA" id="ARBA00023136"/>
    </source>
</evidence>
<evidence type="ECO:0000256" key="5">
    <source>
        <dbReference type="SAM" id="Phobius"/>
    </source>
</evidence>
<feature type="transmembrane region" description="Helical" evidence="5">
    <location>
        <begin position="123"/>
        <end position="156"/>
    </location>
</feature>
<feature type="transmembrane region" description="Helical" evidence="5">
    <location>
        <begin position="284"/>
        <end position="303"/>
    </location>
</feature>
<dbReference type="OrthoDB" id="9786081at2"/>
<dbReference type="InterPro" id="IPR004837">
    <property type="entry name" value="NaCa_Exmemb"/>
</dbReference>
<comment type="subcellular location">
    <subcellularLocation>
        <location evidence="1">Membrane</location>
        <topology evidence="1">Multi-pass membrane protein</topology>
    </subcellularLocation>
</comment>
<name>A0A1G6YSX8_9BURK</name>
<organism evidence="7 8">
    <name type="scientific">Paraburkholderia lycopersici</name>
    <dbReference type="NCBI Taxonomy" id="416944"/>
    <lineage>
        <taxon>Bacteria</taxon>
        <taxon>Pseudomonadati</taxon>
        <taxon>Pseudomonadota</taxon>
        <taxon>Betaproteobacteria</taxon>
        <taxon>Burkholderiales</taxon>
        <taxon>Burkholderiaceae</taxon>
        <taxon>Paraburkholderia</taxon>
    </lineage>
</organism>
<dbReference type="PANTHER" id="PTHR10846:SF8">
    <property type="entry name" value="INNER MEMBRANE PROTEIN YRBG"/>
    <property type="match status" value="1"/>
</dbReference>
<feature type="transmembrane region" description="Helical" evidence="5">
    <location>
        <begin position="256"/>
        <end position="278"/>
    </location>
</feature>
<dbReference type="GO" id="GO:0006874">
    <property type="term" value="P:intracellular calcium ion homeostasis"/>
    <property type="evidence" value="ECO:0007669"/>
    <property type="project" value="TreeGrafter"/>
</dbReference>
<evidence type="ECO:0000313" key="7">
    <source>
        <dbReference type="EMBL" id="SDD93468.1"/>
    </source>
</evidence>
<dbReference type="AlphaFoldDB" id="A0A1G6YSX8"/>
<dbReference type="STRING" id="416944.SAMN05421548_12887"/>
<gene>
    <name evidence="7" type="ORF">SAMN05421548_12887</name>
</gene>
<feature type="transmembrane region" description="Helical" evidence="5">
    <location>
        <begin position="43"/>
        <end position="64"/>
    </location>
</feature>